<sequence length="84" mass="9054">MKLLTITLTLLAATITSAGPQAPNTNPYACRYVPSGPFNIWRDVKKPSVNWAGYRKCYVGNRKGEVRCAYGPCMFADGAGGCGH</sequence>
<reference evidence="1" key="1">
    <citation type="journal article" date="2018" name="BMC Genomics">
        <title>Comparative genomics of the wheat fungal pathogen Pyrenophora tritici-repentis reveals chromosomal variations and genome plasticity.</title>
        <authorList>
            <person name="Moolhuijzen P."/>
            <person name="See P.T."/>
            <person name="Hane J.K."/>
            <person name="Shi G."/>
            <person name="Liu Z."/>
            <person name="Oliver R.P."/>
            <person name="Moffat C.S."/>
        </authorList>
    </citation>
    <scope>NUCLEOTIDE SEQUENCE [LARGE SCALE GENOMIC DNA]</scope>
    <source>
        <strain evidence="1">M4</strain>
    </source>
</reference>
<proteinExistence type="predicted"/>
<dbReference type="RefSeq" id="XP_065961886.1">
    <property type="nucleotide sequence ID" value="XM_066107437.1"/>
</dbReference>
<evidence type="ECO:0000313" key="1">
    <source>
        <dbReference type="EMBL" id="KAF7570130.1"/>
    </source>
</evidence>
<evidence type="ECO:0000313" key="2">
    <source>
        <dbReference type="Proteomes" id="UP000245464"/>
    </source>
</evidence>
<dbReference type="GeneID" id="90956525"/>
<dbReference type="AlphaFoldDB" id="A0A5M9L7Z2"/>
<gene>
    <name evidence="1" type="ORF">PtrM4_101320</name>
</gene>
<comment type="caution">
    <text evidence="1">The sequence shown here is derived from an EMBL/GenBank/DDBJ whole genome shotgun (WGS) entry which is preliminary data.</text>
</comment>
<accession>A0A5M9L7Z2</accession>
<dbReference type="KEGG" id="ptrr:90956525"/>
<dbReference type="Proteomes" id="UP000245464">
    <property type="component" value="Chromosome 5"/>
</dbReference>
<dbReference type="EMBL" id="NQIK02000005">
    <property type="protein sequence ID" value="KAF7570130.1"/>
    <property type="molecule type" value="Genomic_DNA"/>
</dbReference>
<name>A0A5M9L7Z2_9PLEO</name>
<organism evidence="1 2">
    <name type="scientific">Pyrenophora tritici-repentis</name>
    <dbReference type="NCBI Taxonomy" id="45151"/>
    <lineage>
        <taxon>Eukaryota</taxon>
        <taxon>Fungi</taxon>
        <taxon>Dikarya</taxon>
        <taxon>Ascomycota</taxon>
        <taxon>Pezizomycotina</taxon>
        <taxon>Dothideomycetes</taxon>
        <taxon>Pleosporomycetidae</taxon>
        <taxon>Pleosporales</taxon>
        <taxon>Pleosporineae</taxon>
        <taxon>Pleosporaceae</taxon>
        <taxon>Pyrenophora</taxon>
    </lineage>
</organism>
<protein>
    <submittedName>
        <fullName evidence="1">Uncharacterized protein</fullName>
    </submittedName>
</protein>